<evidence type="ECO:0000313" key="1">
    <source>
        <dbReference type="EMBL" id="EIW84474.1"/>
    </source>
</evidence>
<proteinExistence type="predicted"/>
<dbReference type="EMBL" id="JH711575">
    <property type="protein sequence ID" value="EIW84474.1"/>
    <property type="molecule type" value="Genomic_DNA"/>
</dbReference>
<dbReference type="KEGG" id="cput:CONPUDRAFT_71240"/>
<dbReference type="AlphaFoldDB" id="A0A5M3N0A3"/>
<dbReference type="Proteomes" id="UP000053558">
    <property type="component" value="Unassembled WGS sequence"/>
</dbReference>
<accession>A0A5M3N0A3</accession>
<evidence type="ECO:0000313" key="2">
    <source>
        <dbReference type="Proteomes" id="UP000053558"/>
    </source>
</evidence>
<sequence>MPSPAHLIQSLQDLPDHFNGVFIDCLDHFEGHSPFNGTVRLHSPLDAKYDFQVYDDSPQARQFFGNIDGYQRHAFIIVDPRHIHKFEHNGLFAAYQCSYFQSGCVLYVEDYKAAAVLRQMLEWEADHKYPRYNNFFFAFWQMQLELEGIRTSTSHERKSYWYMSQNHTQLPITGARQPELSHNMQKGERFTSFCVGMNDAIRALFAVVK</sequence>
<reference evidence="2" key="1">
    <citation type="journal article" date="2012" name="Science">
        <title>The Paleozoic origin of enzymatic lignin decomposition reconstructed from 31 fungal genomes.</title>
        <authorList>
            <person name="Floudas D."/>
            <person name="Binder M."/>
            <person name="Riley R."/>
            <person name="Barry K."/>
            <person name="Blanchette R.A."/>
            <person name="Henrissat B."/>
            <person name="Martinez A.T."/>
            <person name="Otillar R."/>
            <person name="Spatafora J.W."/>
            <person name="Yadav J.S."/>
            <person name="Aerts A."/>
            <person name="Benoit I."/>
            <person name="Boyd A."/>
            <person name="Carlson A."/>
            <person name="Copeland A."/>
            <person name="Coutinho P.M."/>
            <person name="de Vries R.P."/>
            <person name="Ferreira P."/>
            <person name="Findley K."/>
            <person name="Foster B."/>
            <person name="Gaskell J."/>
            <person name="Glotzer D."/>
            <person name="Gorecki P."/>
            <person name="Heitman J."/>
            <person name="Hesse C."/>
            <person name="Hori C."/>
            <person name="Igarashi K."/>
            <person name="Jurgens J.A."/>
            <person name="Kallen N."/>
            <person name="Kersten P."/>
            <person name="Kohler A."/>
            <person name="Kuees U."/>
            <person name="Kumar T.K.A."/>
            <person name="Kuo A."/>
            <person name="LaButti K."/>
            <person name="Larrondo L.F."/>
            <person name="Lindquist E."/>
            <person name="Ling A."/>
            <person name="Lombard V."/>
            <person name="Lucas S."/>
            <person name="Lundell T."/>
            <person name="Martin R."/>
            <person name="McLaughlin D.J."/>
            <person name="Morgenstern I."/>
            <person name="Morin E."/>
            <person name="Murat C."/>
            <person name="Nagy L.G."/>
            <person name="Nolan M."/>
            <person name="Ohm R.A."/>
            <person name="Patyshakuliyeva A."/>
            <person name="Rokas A."/>
            <person name="Ruiz-Duenas F.J."/>
            <person name="Sabat G."/>
            <person name="Salamov A."/>
            <person name="Samejima M."/>
            <person name="Schmutz J."/>
            <person name="Slot J.C."/>
            <person name="St John F."/>
            <person name="Stenlid J."/>
            <person name="Sun H."/>
            <person name="Sun S."/>
            <person name="Syed K."/>
            <person name="Tsang A."/>
            <person name="Wiebenga A."/>
            <person name="Young D."/>
            <person name="Pisabarro A."/>
            <person name="Eastwood D.C."/>
            <person name="Martin F."/>
            <person name="Cullen D."/>
            <person name="Grigoriev I.V."/>
            <person name="Hibbett D.S."/>
        </authorList>
    </citation>
    <scope>NUCLEOTIDE SEQUENCE [LARGE SCALE GENOMIC DNA]</scope>
    <source>
        <strain evidence="2">RWD-64-598 SS2</strain>
    </source>
</reference>
<dbReference type="RefSeq" id="XP_007765444.1">
    <property type="nucleotide sequence ID" value="XM_007767254.1"/>
</dbReference>
<protein>
    <submittedName>
        <fullName evidence="1">Uncharacterized protein</fullName>
    </submittedName>
</protein>
<gene>
    <name evidence="1" type="ORF">CONPUDRAFT_71240</name>
</gene>
<keyword evidence="2" id="KW-1185">Reference proteome</keyword>
<organism evidence="1 2">
    <name type="scientific">Coniophora puteana (strain RWD-64-598)</name>
    <name type="common">Brown rot fungus</name>
    <dbReference type="NCBI Taxonomy" id="741705"/>
    <lineage>
        <taxon>Eukaryota</taxon>
        <taxon>Fungi</taxon>
        <taxon>Dikarya</taxon>
        <taxon>Basidiomycota</taxon>
        <taxon>Agaricomycotina</taxon>
        <taxon>Agaricomycetes</taxon>
        <taxon>Agaricomycetidae</taxon>
        <taxon>Boletales</taxon>
        <taxon>Coniophorineae</taxon>
        <taxon>Coniophoraceae</taxon>
        <taxon>Coniophora</taxon>
    </lineage>
</organism>
<comment type="caution">
    <text evidence="1">The sequence shown here is derived from an EMBL/GenBank/DDBJ whole genome shotgun (WGS) entry which is preliminary data.</text>
</comment>
<dbReference type="GeneID" id="19208908"/>
<name>A0A5M3N0A3_CONPW</name>